<comment type="caution">
    <text evidence="4">The sequence shown here is derived from an EMBL/GenBank/DDBJ whole genome shotgun (WGS) entry which is preliminary data.</text>
</comment>
<proteinExistence type="predicted"/>
<evidence type="ECO:0000313" key="5">
    <source>
        <dbReference type="EMBL" id="MEI4830793.1"/>
    </source>
</evidence>
<evidence type="ECO:0000313" key="6">
    <source>
        <dbReference type="Proteomes" id="UP001367922"/>
    </source>
</evidence>
<dbReference type="InterPro" id="IPR016181">
    <property type="entry name" value="Acyl_CoA_acyltransferase"/>
</dbReference>
<dbReference type="Pfam" id="PF00583">
    <property type="entry name" value="Acetyltransf_1"/>
    <property type="match status" value="1"/>
</dbReference>
<organism evidence="4 6">
    <name type="scientific">Bacillus yunxiaonensis</name>
    <dbReference type="NCBI Taxonomy" id="3127665"/>
    <lineage>
        <taxon>Bacteria</taxon>
        <taxon>Bacillati</taxon>
        <taxon>Bacillota</taxon>
        <taxon>Bacilli</taxon>
        <taxon>Bacillales</taxon>
        <taxon>Bacillaceae</taxon>
        <taxon>Bacillus</taxon>
    </lineage>
</organism>
<dbReference type="PANTHER" id="PTHR43626">
    <property type="entry name" value="ACYL-COA N-ACYLTRANSFERASE"/>
    <property type="match status" value="1"/>
</dbReference>
<dbReference type="InterPro" id="IPR000182">
    <property type="entry name" value="GNAT_dom"/>
</dbReference>
<gene>
    <name evidence="4" type="ORF">WAX78_05140</name>
    <name evidence="5" type="ORF">WAX78_15185</name>
</gene>
<dbReference type="InterPro" id="IPR045039">
    <property type="entry name" value="NSI-like"/>
</dbReference>
<dbReference type="EMBL" id="JBAWSV010000005">
    <property type="protein sequence ID" value="MEI4830793.1"/>
    <property type="molecule type" value="Genomic_DNA"/>
</dbReference>
<keyword evidence="2" id="KW-0012">Acyltransferase</keyword>
<keyword evidence="1" id="KW-0808">Transferase</keyword>
<evidence type="ECO:0000256" key="2">
    <source>
        <dbReference type="ARBA" id="ARBA00023315"/>
    </source>
</evidence>
<dbReference type="SUPFAM" id="SSF55729">
    <property type="entry name" value="Acyl-CoA N-acyltransferases (Nat)"/>
    <property type="match status" value="1"/>
</dbReference>
<evidence type="ECO:0000256" key="1">
    <source>
        <dbReference type="ARBA" id="ARBA00022679"/>
    </source>
</evidence>
<dbReference type="EMBL" id="JBAWSV010000001">
    <property type="protein sequence ID" value="MEI4828834.1"/>
    <property type="molecule type" value="Genomic_DNA"/>
</dbReference>
<protein>
    <submittedName>
        <fullName evidence="4">GNAT family N-acetyltransferase</fullName>
    </submittedName>
</protein>
<evidence type="ECO:0000259" key="3">
    <source>
        <dbReference type="PROSITE" id="PS51186"/>
    </source>
</evidence>
<accession>A0ABU8FS78</accession>
<reference evidence="4 6" key="1">
    <citation type="submission" date="2024-01" db="EMBL/GenBank/DDBJ databases">
        <title>Seven novel Bacillus-like species.</title>
        <authorList>
            <person name="Liu G."/>
        </authorList>
    </citation>
    <scope>NUCLEOTIDE SEQUENCE [LARGE SCALE GENOMIC DNA]</scope>
    <source>
        <strain evidence="4 6">FJAT-53711</strain>
    </source>
</reference>
<dbReference type="PANTHER" id="PTHR43626:SF4">
    <property type="entry name" value="GCN5-RELATED N-ACETYLTRANSFERASE 2, CHLOROPLASTIC"/>
    <property type="match status" value="1"/>
</dbReference>
<feature type="domain" description="N-acetyltransferase" evidence="3">
    <location>
        <begin position="1"/>
        <end position="138"/>
    </location>
</feature>
<dbReference type="PROSITE" id="PS51186">
    <property type="entry name" value="GNAT"/>
    <property type="match status" value="1"/>
</dbReference>
<keyword evidence="6" id="KW-1185">Reference proteome</keyword>
<dbReference type="RefSeq" id="WP_336481186.1">
    <property type="nucleotide sequence ID" value="NZ_JBAWSV010000001.1"/>
</dbReference>
<dbReference type="Gene3D" id="3.40.630.30">
    <property type="match status" value="1"/>
</dbReference>
<name>A0ABU8FS78_9BACI</name>
<dbReference type="CDD" id="cd04301">
    <property type="entry name" value="NAT_SF"/>
    <property type="match status" value="1"/>
</dbReference>
<evidence type="ECO:0000313" key="4">
    <source>
        <dbReference type="EMBL" id="MEI4828834.1"/>
    </source>
</evidence>
<dbReference type="Proteomes" id="UP001367922">
    <property type="component" value="Unassembled WGS sequence"/>
</dbReference>
<sequence length="141" mass="16034">MERQYTISNFAPTLEEYKYLCSVVGWEDYMNFDVAEISLKNSVFAVTVKDESKAIGMGRIVGDGAIYFYIQDVVVHPDYQGMGIGKKIMNALVEYLKENAPNKAFVGLFASEGKEKFYEKYDFKDYSPSMTGMFTVITKCD</sequence>